<comment type="caution">
    <text evidence="2">The sequence shown here is derived from an EMBL/GenBank/DDBJ whole genome shotgun (WGS) entry which is preliminary data.</text>
</comment>
<dbReference type="Gene3D" id="1.50.10.10">
    <property type="match status" value="1"/>
</dbReference>
<dbReference type="InterPro" id="IPR008928">
    <property type="entry name" value="6-hairpin_glycosidase_sf"/>
</dbReference>
<evidence type="ECO:0000313" key="3">
    <source>
        <dbReference type="Proteomes" id="UP000547973"/>
    </source>
</evidence>
<organism evidence="2 3">
    <name type="scientific">Demequina lutea</name>
    <dbReference type="NCBI Taxonomy" id="431489"/>
    <lineage>
        <taxon>Bacteria</taxon>
        <taxon>Bacillati</taxon>
        <taxon>Actinomycetota</taxon>
        <taxon>Actinomycetes</taxon>
        <taxon>Micrococcales</taxon>
        <taxon>Demequinaceae</taxon>
        <taxon>Demequina</taxon>
    </lineage>
</organism>
<dbReference type="EC" id="3.2.1.172" evidence="2"/>
<dbReference type="PANTHER" id="PTHR33886">
    <property type="entry name" value="UNSATURATED RHAMNOGALACTURONAN HYDROLASE (EUROFUNG)"/>
    <property type="match status" value="1"/>
</dbReference>
<dbReference type="PANTHER" id="PTHR33886:SF8">
    <property type="entry name" value="UNSATURATED RHAMNOGALACTURONAN HYDROLASE (EUROFUNG)"/>
    <property type="match status" value="1"/>
</dbReference>
<protein>
    <submittedName>
        <fullName evidence="2">Unsaturated rhamnogalacturonyl hydrolase</fullName>
        <ecNumber evidence="2">3.2.1.172</ecNumber>
    </submittedName>
</protein>
<keyword evidence="3" id="KW-1185">Reference proteome</keyword>
<dbReference type="InterPro" id="IPR012341">
    <property type="entry name" value="6hp_glycosidase-like_sf"/>
</dbReference>
<dbReference type="RefSeq" id="WP_179397973.1">
    <property type="nucleotide sequence ID" value="NZ_JACBZO010000001.1"/>
</dbReference>
<evidence type="ECO:0000256" key="1">
    <source>
        <dbReference type="ARBA" id="ARBA00022801"/>
    </source>
</evidence>
<dbReference type="GO" id="GO:0005975">
    <property type="term" value="P:carbohydrate metabolic process"/>
    <property type="evidence" value="ECO:0007669"/>
    <property type="project" value="InterPro"/>
</dbReference>
<dbReference type="GO" id="GO:0102211">
    <property type="term" value="F:unsaturated rhamnogalacturonyl hydrolase activity"/>
    <property type="evidence" value="ECO:0007669"/>
    <property type="project" value="UniProtKB-EC"/>
</dbReference>
<name>A0A7Y9ZCB8_9MICO</name>
<proteinExistence type="predicted"/>
<gene>
    <name evidence="2" type="ORF">BKA03_001722</name>
</gene>
<evidence type="ECO:0000313" key="2">
    <source>
        <dbReference type="EMBL" id="NYI41603.1"/>
    </source>
</evidence>
<accession>A0A7Y9ZCB8</accession>
<dbReference type="AlphaFoldDB" id="A0A7Y9ZCB8"/>
<dbReference type="InterPro" id="IPR010905">
    <property type="entry name" value="Glyco_hydro_88"/>
</dbReference>
<keyword evidence="2" id="KW-0326">Glycosidase</keyword>
<dbReference type="SUPFAM" id="SSF48208">
    <property type="entry name" value="Six-hairpin glycosidases"/>
    <property type="match status" value="1"/>
</dbReference>
<dbReference type="Pfam" id="PF07470">
    <property type="entry name" value="Glyco_hydro_88"/>
    <property type="match status" value="1"/>
</dbReference>
<dbReference type="InterPro" id="IPR052043">
    <property type="entry name" value="PolySaccharide_Degr_Enz"/>
</dbReference>
<dbReference type="Proteomes" id="UP000547973">
    <property type="component" value="Unassembled WGS sequence"/>
</dbReference>
<reference evidence="2 3" key="1">
    <citation type="submission" date="2020-07" db="EMBL/GenBank/DDBJ databases">
        <title>Sequencing the genomes of 1000 actinobacteria strains.</title>
        <authorList>
            <person name="Klenk H.-P."/>
        </authorList>
    </citation>
    <scope>NUCLEOTIDE SEQUENCE [LARGE SCALE GENOMIC DNA]</scope>
    <source>
        <strain evidence="2 3">DSM 19970</strain>
    </source>
</reference>
<keyword evidence="1 2" id="KW-0378">Hydrolase</keyword>
<dbReference type="EMBL" id="JACBZO010000001">
    <property type="protein sequence ID" value="NYI41603.1"/>
    <property type="molecule type" value="Genomic_DNA"/>
</dbReference>
<sequence>MSESPADRAELRERLWSALLAMQRLAWEQGAASQAALDEGRLDLARAIARDAVTHQDAEGRLGATGDSGLVNGGALGEAVALLATDGDDEAAVALERQRWWFLRWSPRDDEGVVWHLRDSQEVWVDSIYMVVPLLILTGDVAPADMQYRMHREHLWDEATGLYRHRVNTVTGERVRGAFWASGNGWAAAGIARALRIGGDGVPTDMRGRWQAQTRGLVDAVAAWETPDGRFHNVLNDPATFTDGTAGLMLAYAALTGVADGWLPSTYADSARRWMISALALVDAAGVLRGVAGASSFDREGTSAEAQAFALLALTASDAVI</sequence>